<feature type="transmembrane region" description="Helical" evidence="7">
    <location>
        <begin position="252"/>
        <end position="271"/>
    </location>
</feature>
<feature type="transmembrane region" description="Helical" evidence="7">
    <location>
        <begin position="109"/>
        <end position="129"/>
    </location>
</feature>
<dbReference type="SUPFAM" id="SSF161098">
    <property type="entry name" value="MetI-like"/>
    <property type="match status" value="1"/>
</dbReference>
<dbReference type="RefSeq" id="WP_048309424.1">
    <property type="nucleotide sequence ID" value="NZ_CP119526.1"/>
</dbReference>
<feature type="transmembrane region" description="Helical" evidence="7">
    <location>
        <begin position="141"/>
        <end position="161"/>
    </location>
</feature>
<evidence type="ECO:0000256" key="4">
    <source>
        <dbReference type="ARBA" id="ARBA00022692"/>
    </source>
</evidence>
<dbReference type="PROSITE" id="PS50928">
    <property type="entry name" value="ABC_TM1"/>
    <property type="match status" value="1"/>
</dbReference>
<evidence type="ECO:0000259" key="8">
    <source>
        <dbReference type="PROSITE" id="PS50928"/>
    </source>
</evidence>
<dbReference type="PANTHER" id="PTHR43744:SF9">
    <property type="entry name" value="POLYGALACTURONAN_RHAMNOGALACTURONAN TRANSPORT SYSTEM PERMEASE PROTEIN YTCP"/>
    <property type="match status" value="1"/>
</dbReference>
<evidence type="ECO:0000256" key="5">
    <source>
        <dbReference type="ARBA" id="ARBA00022989"/>
    </source>
</evidence>
<dbReference type="Pfam" id="PF00528">
    <property type="entry name" value="BPD_transp_1"/>
    <property type="match status" value="1"/>
</dbReference>
<dbReference type="GO" id="GO:0005886">
    <property type="term" value="C:plasma membrane"/>
    <property type="evidence" value="ECO:0007669"/>
    <property type="project" value="UniProtKB-SubCell"/>
</dbReference>
<dbReference type="EMBL" id="LELK01000001">
    <property type="protein sequence ID" value="KMM38313.1"/>
    <property type="molecule type" value="Genomic_DNA"/>
</dbReference>
<reference evidence="9" key="1">
    <citation type="submission" date="2015-06" db="EMBL/GenBank/DDBJ databases">
        <authorList>
            <person name="Liu B."/>
            <person name="Wang J."/>
            <person name="Zhu Y."/>
            <person name="Liu G."/>
            <person name="Chen Q."/>
            <person name="Zheng C."/>
            <person name="Che J."/>
            <person name="Ge C."/>
            <person name="Shi H."/>
            <person name="Pan Z."/>
            <person name="Liu X."/>
        </authorList>
    </citation>
    <scope>NUCLEOTIDE SEQUENCE [LARGE SCALE GENOMIC DNA]</scope>
    <source>
        <strain evidence="9">DSM 16346</strain>
    </source>
</reference>
<dbReference type="CDD" id="cd06261">
    <property type="entry name" value="TM_PBP2"/>
    <property type="match status" value="1"/>
</dbReference>
<organism evidence="9 10">
    <name type="scientific">Guptibacillus hwajinpoensis</name>
    <dbReference type="NCBI Taxonomy" id="208199"/>
    <lineage>
        <taxon>Bacteria</taxon>
        <taxon>Bacillati</taxon>
        <taxon>Bacillota</taxon>
        <taxon>Bacilli</taxon>
        <taxon>Bacillales</taxon>
        <taxon>Guptibacillaceae</taxon>
        <taxon>Guptibacillus</taxon>
    </lineage>
</organism>
<keyword evidence="6 7" id="KW-0472">Membrane</keyword>
<keyword evidence="2 7" id="KW-0813">Transport</keyword>
<dbReference type="InterPro" id="IPR000515">
    <property type="entry name" value="MetI-like"/>
</dbReference>
<keyword evidence="10" id="KW-1185">Reference proteome</keyword>
<name>A0A0J6CYY7_9BACL</name>
<evidence type="ECO:0000256" key="3">
    <source>
        <dbReference type="ARBA" id="ARBA00022475"/>
    </source>
</evidence>
<keyword evidence="4 7" id="KW-0812">Transmembrane</keyword>
<keyword evidence="5 7" id="KW-1133">Transmembrane helix</keyword>
<evidence type="ECO:0000256" key="7">
    <source>
        <dbReference type="RuleBase" id="RU363032"/>
    </source>
</evidence>
<accession>A0A0J6CYY7</accession>
<dbReference type="PANTHER" id="PTHR43744">
    <property type="entry name" value="ABC TRANSPORTER PERMEASE PROTEIN MG189-RELATED-RELATED"/>
    <property type="match status" value="1"/>
</dbReference>
<dbReference type="OrthoDB" id="9810086at2"/>
<dbReference type="AlphaFoldDB" id="A0A0J6CYY7"/>
<protein>
    <submittedName>
        <fullName evidence="9">ABC transporter permease</fullName>
    </submittedName>
</protein>
<sequence>MVKNKGDRAFDLLVTISLILVGVLSVFPLLFVVAVSLTPIEEVLKNGGFVLIPEAINFDAYTHLLSQPKIPKSFMVTIFITVVGTIINLILTTLMAYPLSRKNLPGRNIFIFLVVFTLLFNGGIVPTYLIVKATGLLNSVWAMIIPNAIWSFNVLIMKSFFENLPEDIFEAARIDGAGEFRILGQIVLALSKPVMITIGLFYVVGHWNEFFQAVMYITDPALNPLQVVVRDILVQNQDQIENVDAVIPTATIQMAAVIIASLPIIVIYPFVQKHLTKGMLLGSIKG</sequence>
<comment type="caution">
    <text evidence="9">The sequence shown here is derived from an EMBL/GenBank/DDBJ whole genome shotgun (WGS) entry which is preliminary data.</text>
</comment>
<evidence type="ECO:0000256" key="1">
    <source>
        <dbReference type="ARBA" id="ARBA00004651"/>
    </source>
</evidence>
<keyword evidence="3" id="KW-1003">Cell membrane</keyword>
<dbReference type="GO" id="GO:0055085">
    <property type="term" value="P:transmembrane transport"/>
    <property type="evidence" value="ECO:0007669"/>
    <property type="project" value="InterPro"/>
</dbReference>
<feature type="transmembrane region" description="Helical" evidence="7">
    <location>
        <begin position="182"/>
        <end position="204"/>
    </location>
</feature>
<comment type="subcellular location">
    <subcellularLocation>
        <location evidence="1 7">Cell membrane</location>
        <topology evidence="1 7">Multi-pass membrane protein</topology>
    </subcellularLocation>
</comment>
<evidence type="ECO:0000256" key="6">
    <source>
        <dbReference type="ARBA" id="ARBA00023136"/>
    </source>
</evidence>
<dbReference type="PATRIC" id="fig|157733.3.peg.2834"/>
<comment type="similarity">
    <text evidence="7">Belongs to the binding-protein-dependent transport system permease family.</text>
</comment>
<proteinExistence type="inferred from homology"/>
<dbReference type="InterPro" id="IPR035906">
    <property type="entry name" value="MetI-like_sf"/>
</dbReference>
<dbReference type="STRING" id="157733.AB986_03100"/>
<evidence type="ECO:0000256" key="2">
    <source>
        <dbReference type="ARBA" id="ARBA00022448"/>
    </source>
</evidence>
<evidence type="ECO:0000313" key="9">
    <source>
        <dbReference type="EMBL" id="KMM38313.1"/>
    </source>
</evidence>
<evidence type="ECO:0000313" key="10">
    <source>
        <dbReference type="Proteomes" id="UP000035996"/>
    </source>
</evidence>
<feature type="domain" description="ABC transmembrane type-1" evidence="8">
    <location>
        <begin position="74"/>
        <end position="268"/>
    </location>
</feature>
<feature type="transmembrane region" description="Helical" evidence="7">
    <location>
        <begin position="74"/>
        <end position="97"/>
    </location>
</feature>
<gene>
    <name evidence="9" type="ORF">AB986_03100</name>
</gene>
<dbReference type="Gene3D" id="1.10.3720.10">
    <property type="entry name" value="MetI-like"/>
    <property type="match status" value="1"/>
</dbReference>
<dbReference type="Proteomes" id="UP000035996">
    <property type="component" value="Unassembled WGS sequence"/>
</dbReference>
<feature type="transmembrane region" description="Helical" evidence="7">
    <location>
        <begin position="12"/>
        <end position="37"/>
    </location>
</feature>